<evidence type="ECO:0000259" key="8">
    <source>
        <dbReference type="Pfam" id="PF14322"/>
    </source>
</evidence>
<proteinExistence type="inferred from homology"/>
<evidence type="ECO:0000256" key="6">
    <source>
        <dbReference type="SAM" id="SignalP"/>
    </source>
</evidence>
<comment type="similarity">
    <text evidence="2">Belongs to the SusD family.</text>
</comment>
<dbReference type="InterPro" id="IPR012944">
    <property type="entry name" value="SusD_RagB_dom"/>
</dbReference>
<dbReference type="EMBL" id="BAAFSF010000001">
    <property type="protein sequence ID" value="GAB1250987.1"/>
    <property type="molecule type" value="Genomic_DNA"/>
</dbReference>
<protein>
    <recommendedName>
        <fullName evidence="11">RagB/SusD family nutrient uptake outer membrane protein</fullName>
    </recommendedName>
</protein>
<sequence length="536" mass="61238">MKKIVYIFSALLLLLVGTASCDVTRDPEGTPKQKPFETLKEAQMNRDAVYALLRGVESPNALDGIEVQGDLYHLTFLDNNSLYGLYRWQRQSVQDHAIVAGYYANYYSVLMQANYFIHRANELKENPEVKLTADDKALLEQYIGEMKVIRALGHWRLIQRFSKPWNGVDDDAEFNGILLQTEYAPLENAQAKKASRKAVYDQIMKDLDEAIAAIKPKANKEVVPAIYITQDYAYALKARACLTKHDWEGAYAAAKHVMDNYPLKDISNMQPADKVTELERLWVTEDSPEILVRFKTTPQYGAFSSWIYAASFGRDYATDNPQDLTMVDVIYFTPSLVLEQWVVDLYEESDPRKTVYIGQETFYLDGSILPKFNTLTKFKGNKSLNRDQKKPEFKLGVHLFNAAEAYLIAAEAAVEAGHTTEAIDAIRMLRNARGASFDADIFQSPEDVRNFVRDERVRELVGEGFHFNDLVRWGVPVKRGKSQEQLEKAAGPLGVEFVVHPEDMDLTVPLDNPMYIWEFPTRDLENNKNLSEHRNW</sequence>
<reference evidence="9 10" key="1">
    <citation type="journal article" date="2025" name="Int. J. Syst. Evol. Microbiol.">
        <title>Desulfovibrio falkowii sp. nov., Porphyromonas miyakawae sp. nov., Mediterraneibacter flintii sp. nov. and Owariibacterium komagatae gen. nov., sp. nov., isolated from human faeces.</title>
        <authorList>
            <person name="Hamaguchi T."/>
            <person name="Ohara M."/>
            <person name="Hisatomi A."/>
            <person name="Sekiguchi K."/>
            <person name="Takeda J.I."/>
            <person name="Ueyama J."/>
            <person name="Ito M."/>
            <person name="Nishiwaki H."/>
            <person name="Ogi T."/>
            <person name="Hirayama M."/>
            <person name="Ohkuma M."/>
            <person name="Sakamoto M."/>
            <person name="Ohno K."/>
        </authorList>
    </citation>
    <scope>NUCLEOTIDE SEQUENCE [LARGE SCALE GENOMIC DNA]</scope>
    <source>
        <strain evidence="9 10">13CB11C</strain>
    </source>
</reference>
<name>A0ABQ0DZU7_9PORP</name>
<organism evidence="9 10">
    <name type="scientific">Porphyromonas miyakawae</name>
    <dbReference type="NCBI Taxonomy" id="3137470"/>
    <lineage>
        <taxon>Bacteria</taxon>
        <taxon>Pseudomonadati</taxon>
        <taxon>Bacteroidota</taxon>
        <taxon>Bacteroidia</taxon>
        <taxon>Bacteroidales</taxon>
        <taxon>Porphyromonadaceae</taxon>
        <taxon>Porphyromonas</taxon>
    </lineage>
</organism>
<dbReference type="SUPFAM" id="SSF48452">
    <property type="entry name" value="TPR-like"/>
    <property type="match status" value="1"/>
</dbReference>
<dbReference type="Pfam" id="PF14322">
    <property type="entry name" value="SusD-like_3"/>
    <property type="match status" value="1"/>
</dbReference>
<evidence type="ECO:0000256" key="4">
    <source>
        <dbReference type="ARBA" id="ARBA00023136"/>
    </source>
</evidence>
<feature type="domain" description="SusD-like N-terminal" evidence="8">
    <location>
        <begin position="83"/>
        <end position="241"/>
    </location>
</feature>
<evidence type="ECO:0000256" key="2">
    <source>
        <dbReference type="ARBA" id="ARBA00006275"/>
    </source>
</evidence>
<dbReference type="Proteomes" id="UP001628220">
    <property type="component" value="Unassembled WGS sequence"/>
</dbReference>
<keyword evidence="10" id="KW-1185">Reference proteome</keyword>
<feature type="chain" id="PRO_5046927196" description="RagB/SusD family nutrient uptake outer membrane protein" evidence="6">
    <location>
        <begin position="22"/>
        <end position="536"/>
    </location>
</feature>
<keyword evidence="5" id="KW-0998">Cell outer membrane</keyword>
<dbReference type="InterPro" id="IPR011990">
    <property type="entry name" value="TPR-like_helical_dom_sf"/>
</dbReference>
<feature type="signal peptide" evidence="6">
    <location>
        <begin position="1"/>
        <end position="21"/>
    </location>
</feature>
<dbReference type="RefSeq" id="WP_411914814.1">
    <property type="nucleotide sequence ID" value="NZ_BAAFSF010000001.1"/>
</dbReference>
<keyword evidence="4" id="KW-0472">Membrane</keyword>
<comment type="subcellular location">
    <subcellularLocation>
        <location evidence="1">Cell outer membrane</location>
    </subcellularLocation>
</comment>
<accession>A0ABQ0DZU7</accession>
<gene>
    <name evidence="9" type="ORF">Tsumi_00910</name>
</gene>
<comment type="caution">
    <text evidence="9">The sequence shown here is derived from an EMBL/GenBank/DDBJ whole genome shotgun (WGS) entry which is preliminary data.</text>
</comment>
<feature type="domain" description="RagB/SusD" evidence="7">
    <location>
        <begin position="399"/>
        <end position="536"/>
    </location>
</feature>
<dbReference type="Pfam" id="PF07980">
    <property type="entry name" value="SusD_RagB"/>
    <property type="match status" value="1"/>
</dbReference>
<evidence type="ECO:0000256" key="5">
    <source>
        <dbReference type="ARBA" id="ARBA00023237"/>
    </source>
</evidence>
<evidence type="ECO:0000256" key="1">
    <source>
        <dbReference type="ARBA" id="ARBA00004442"/>
    </source>
</evidence>
<dbReference type="PROSITE" id="PS51257">
    <property type="entry name" value="PROKAR_LIPOPROTEIN"/>
    <property type="match status" value="1"/>
</dbReference>
<evidence type="ECO:0000256" key="3">
    <source>
        <dbReference type="ARBA" id="ARBA00022729"/>
    </source>
</evidence>
<evidence type="ECO:0000259" key="7">
    <source>
        <dbReference type="Pfam" id="PF07980"/>
    </source>
</evidence>
<evidence type="ECO:0000313" key="9">
    <source>
        <dbReference type="EMBL" id="GAB1250987.1"/>
    </source>
</evidence>
<dbReference type="Gene3D" id="1.25.40.390">
    <property type="match status" value="1"/>
</dbReference>
<evidence type="ECO:0000313" key="10">
    <source>
        <dbReference type="Proteomes" id="UP001628220"/>
    </source>
</evidence>
<dbReference type="InterPro" id="IPR033985">
    <property type="entry name" value="SusD-like_N"/>
</dbReference>
<evidence type="ECO:0008006" key="11">
    <source>
        <dbReference type="Google" id="ProtNLM"/>
    </source>
</evidence>
<keyword evidence="3 6" id="KW-0732">Signal</keyword>